<evidence type="ECO:0000256" key="4">
    <source>
        <dbReference type="ARBA" id="ARBA00022771"/>
    </source>
</evidence>
<dbReference type="InterPro" id="IPR036236">
    <property type="entry name" value="Znf_C2H2_sf"/>
</dbReference>
<keyword evidence="2" id="KW-0479">Metal-binding</keyword>
<evidence type="ECO:0000256" key="2">
    <source>
        <dbReference type="ARBA" id="ARBA00022723"/>
    </source>
</evidence>
<keyword evidence="10" id="KW-1185">Reference proteome</keyword>
<comment type="subcellular location">
    <subcellularLocation>
        <location evidence="1">Nucleus</location>
    </subcellularLocation>
</comment>
<proteinExistence type="predicted"/>
<evidence type="ECO:0000313" key="9">
    <source>
        <dbReference type="EMBL" id="GFS16204.1"/>
    </source>
</evidence>
<dbReference type="PROSITE" id="PS50157">
    <property type="entry name" value="ZINC_FINGER_C2H2_2"/>
    <property type="match status" value="5"/>
</dbReference>
<protein>
    <submittedName>
        <fullName evidence="9">Zinc finger protein 667-like</fullName>
    </submittedName>
</protein>
<feature type="domain" description="C2H2-type" evidence="8">
    <location>
        <begin position="32"/>
        <end position="55"/>
    </location>
</feature>
<dbReference type="GO" id="GO:0008270">
    <property type="term" value="F:zinc ion binding"/>
    <property type="evidence" value="ECO:0007669"/>
    <property type="project" value="UniProtKB-KW"/>
</dbReference>
<feature type="domain" description="C2H2-type" evidence="8">
    <location>
        <begin position="353"/>
        <end position="380"/>
    </location>
</feature>
<dbReference type="SMART" id="SM00355">
    <property type="entry name" value="ZnF_C2H2"/>
    <property type="match status" value="8"/>
</dbReference>
<feature type="domain" description="C2H2-type" evidence="8">
    <location>
        <begin position="412"/>
        <end position="440"/>
    </location>
</feature>
<dbReference type="FunFam" id="3.30.160.60:FF:000446">
    <property type="entry name" value="Zinc finger protein"/>
    <property type="match status" value="1"/>
</dbReference>
<evidence type="ECO:0000259" key="8">
    <source>
        <dbReference type="PROSITE" id="PS50157"/>
    </source>
</evidence>
<evidence type="ECO:0000256" key="1">
    <source>
        <dbReference type="ARBA" id="ARBA00004123"/>
    </source>
</evidence>
<dbReference type="GO" id="GO:0005634">
    <property type="term" value="C:nucleus"/>
    <property type="evidence" value="ECO:0007669"/>
    <property type="project" value="UniProtKB-SubCell"/>
</dbReference>
<keyword evidence="6" id="KW-0539">Nucleus</keyword>
<evidence type="ECO:0000256" key="5">
    <source>
        <dbReference type="ARBA" id="ARBA00022833"/>
    </source>
</evidence>
<dbReference type="FunFam" id="3.30.160.60:FF:000100">
    <property type="entry name" value="Zinc finger 45-like"/>
    <property type="match status" value="1"/>
</dbReference>
<feature type="domain" description="C2H2-type" evidence="8">
    <location>
        <begin position="290"/>
        <end position="318"/>
    </location>
</feature>
<evidence type="ECO:0000256" key="6">
    <source>
        <dbReference type="ARBA" id="ARBA00023242"/>
    </source>
</evidence>
<dbReference type="AlphaFoldDB" id="A0AAV4J0F4"/>
<dbReference type="Proteomes" id="UP000762676">
    <property type="component" value="Unassembled WGS sequence"/>
</dbReference>
<evidence type="ECO:0000256" key="3">
    <source>
        <dbReference type="ARBA" id="ARBA00022737"/>
    </source>
</evidence>
<name>A0AAV4J0F4_9GAST</name>
<dbReference type="Gene3D" id="3.30.160.60">
    <property type="entry name" value="Classic Zinc Finger"/>
    <property type="match status" value="4"/>
</dbReference>
<feature type="domain" description="C2H2-type" evidence="8">
    <location>
        <begin position="262"/>
        <end position="289"/>
    </location>
</feature>
<dbReference type="PROSITE" id="PS00028">
    <property type="entry name" value="ZINC_FINGER_C2H2_1"/>
    <property type="match status" value="4"/>
</dbReference>
<gene>
    <name evidence="9" type="ORF">ElyMa_006789800</name>
</gene>
<keyword evidence="4 7" id="KW-0863">Zinc-finger</keyword>
<evidence type="ECO:0000256" key="7">
    <source>
        <dbReference type="PROSITE-ProRule" id="PRU00042"/>
    </source>
</evidence>
<evidence type="ECO:0000313" key="10">
    <source>
        <dbReference type="Proteomes" id="UP000762676"/>
    </source>
</evidence>
<reference evidence="9 10" key="1">
    <citation type="journal article" date="2021" name="Elife">
        <title>Chloroplast acquisition without the gene transfer in kleptoplastic sea slugs, Plakobranchus ocellatus.</title>
        <authorList>
            <person name="Maeda T."/>
            <person name="Takahashi S."/>
            <person name="Yoshida T."/>
            <person name="Shimamura S."/>
            <person name="Takaki Y."/>
            <person name="Nagai Y."/>
            <person name="Toyoda A."/>
            <person name="Suzuki Y."/>
            <person name="Arimoto A."/>
            <person name="Ishii H."/>
            <person name="Satoh N."/>
            <person name="Nishiyama T."/>
            <person name="Hasebe M."/>
            <person name="Maruyama T."/>
            <person name="Minagawa J."/>
            <person name="Obokata J."/>
            <person name="Shigenobu S."/>
        </authorList>
    </citation>
    <scope>NUCLEOTIDE SEQUENCE [LARGE SCALE GENOMIC DNA]</scope>
</reference>
<sequence length="511" mass="57494">MDSFLCGVCSSPFECYLTFLKHKIKDQHGDLTQCPLCWEGFSQGEDLTTHLKFYHLVNLELISVLAASGRIPSPPAVHTRNAKIDIVAYRTEKALATDLVVSETAIGSTLDKTVEDPDAGSVKCVSHEQKKYNNKPLLDLKEKFKPNISKLPFYQREAQRPSSSNRSLLCQKESQRPSSCDLNVSYELNSTNRDCEIRRVSCLSSYKLPSSKTAGKYHLPKASHQLLAQNGNLNGTTTVPAIIKRETYKSAKLAYQDIPGQYPCTTCGKVFTRLRYLRKHQVVHKVERPHLCDVCGKCFKTLGALNIHRRSESAAAKPKDKTSYIYKCPQCGFTSRDRKATHKHLQLHPCGASLCQVCGLRYNDQFALKKHAKVHDLSRPFACSHLGCTWRFKTKAKCEVHEQGYMHKLPKFQCHLCGSKFHRKHSLKPHIDKCHKNSTVIKTLSSSVVSSPIQSSPILSTAQSIQSPKETFLSTQNDQETSFISLDKSLPQQAMSLTSLQDSLSVEYIRF</sequence>
<keyword evidence="5" id="KW-0862">Zinc</keyword>
<dbReference type="InterPro" id="IPR050888">
    <property type="entry name" value="ZnF_C2H2-type_TF"/>
</dbReference>
<dbReference type="Pfam" id="PF00096">
    <property type="entry name" value="zf-C2H2"/>
    <property type="match status" value="2"/>
</dbReference>
<dbReference type="SUPFAM" id="SSF57667">
    <property type="entry name" value="beta-beta-alpha zinc fingers"/>
    <property type="match status" value="3"/>
</dbReference>
<dbReference type="PANTHER" id="PTHR24406">
    <property type="entry name" value="TRANSCRIPTIONAL REPRESSOR CTCFL-RELATED"/>
    <property type="match status" value="1"/>
</dbReference>
<accession>A0AAV4J0F4</accession>
<dbReference type="InterPro" id="IPR013087">
    <property type="entry name" value="Znf_C2H2_type"/>
</dbReference>
<dbReference type="EMBL" id="BMAT01013603">
    <property type="protein sequence ID" value="GFS16204.1"/>
    <property type="molecule type" value="Genomic_DNA"/>
</dbReference>
<keyword evidence="3" id="KW-0677">Repeat</keyword>
<organism evidence="9 10">
    <name type="scientific">Elysia marginata</name>
    <dbReference type="NCBI Taxonomy" id="1093978"/>
    <lineage>
        <taxon>Eukaryota</taxon>
        <taxon>Metazoa</taxon>
        <taxon>Spiralia</taxon>
        <taxon>Lophotrochozoa</taxon>
        <taxon>Mollusca</taxon>
        <taxon>Gastropoda</taxon>
        <taxon>Heterobranchia</taxon>
        <taxon>Euthyneura</taxon>
        <taxon>Panpulmonata</taxon>
        <taxon>Sacoglossa</taxon>
        <taxon>Placobranchoidea</taxon>
        <taxon>Plakobranchidae</taxon>
        <taxon>Elysia</taxon>
    </lineage>
</organism>
<comment type="caution">
    <text evidence="9">The sequence shown here is derived from an EMBL/GenBank/DDBJ whole genome shotgun (WGS) entry which is preliminary data.</text>
</comment>